<feature type="non-terminal residue" evidence="2">
    <location>
        <position position="1"/>
    </location>
</feature>
<dbReference type="GO" id="GO:0070290">
    <property type="term" value="F:N-acylphosphatidylethanolamine-specific phospholipase D activity"/>
    <property type="evidence" value="ECO:0007669"/>
    <property type="project" value="TreeGrafter"/>
</dbReference>
<dbReference type="PANTHER" id="PTHR15032:SF4">
    <property type="entry name" value="N-ACYL-PHOSPHATIDYLETHANOLAMINE-HYDROLYZING PHOSPHOLIPASE D"/>
    <property type="match status" value="1"/>
</dbReference>
<protein>
    <recommendedName>
        <fullName evidence="1">Metallo-beta-lactamase domain-containing protein</fullName>
    </recommendedName>
</protein>
<feature type="domain" description="Metallo-beta-lactamase" evidence="1">
    <location>
        <begin position="2"/>
        <end position="40"/>
    </location>
</feature>
<name>A0A819QUJ9_9BILA</name>
<dbReference type="InterPro" id="IPR036866">
    <property type="entry name" value="RibonucZ/Hydroxyglut_hydro"/>
</dbReference>
<evidence type="ECO:0000313" key="2">
    <source>
        <dbReference type="EMBL" id="CAF4031043.1"/>
    </source>
</evidence>
<dbReference type="GO" id="GO:0005737">
    <property type="term" value="C:cytoplasm"/>
    <property type="evidence" value="ECO:0007669"/>
    <property type="project" value="TreeGrafter"/>
</dbReference>
<sequence>KQYGPFDLSAIPIGAYEPRWMMEAQHVSPDEAVRIHMDVQSK</sequence>
<dbReference type="AlphaFoldDB" id="A0A819QUJ9"/>
<gene>
    <name evidence="2" type="ORF">OKA104_LOCUS31577</name>
</gene>
<evidence type="ECO:0000259" key="1">
    <source>
        <dbReference type="Pfam" id="PF12706"/>
    </source>
</evidence>
<dbReference type="Pfam" id="PF12706">
    <property type="entry name" value="Lactamase_B_2"/>
    <property type="match status" value="1"/>
</dbReference>
<dbReference type="Gene3D" id="3.60.15.10">
    <property type="entry name" value="Ribonuclease Z/Hydroxyacylglutathione hydrolase-like"/>
    <property type="match status" value="1"/>
</dbReference>
<reference evidence="2" key="1">
    <citation type="submission" date="2021-02" db="EMBL/GenBank/DDBJ databases">
        <authorList>
            <person name="Nowell W R."/>
        </authorList>
    </citation>
    <scope>NUCLEOTIDE SEQUENCE</scope>
</reference>
<dbReference type="GO" id="GO:0070291">
    <property type="term" value="P:N-acylethanolamine metabolic process"/>
    <property type="evidence" value="ECO:0007669"/>
    <property type="project" value="TreeGrafter"/>
</dbReference>
<organism evidence="2 3">
    <name type="scientific">Adineta steineri</name>
    <dbReference type="NCBI Taxonomy" id="433720"/>
    <lineage>
        <taxon>Eukaryota</taxon>
        <taxon>Metazoa</taxon>
        <taxon>Spiralia</taxon>
        <taxon>Gnathifera</taxon>
        <taxon>Rotifera</taxon>
        <taxon>Eurotatoria</taxon>
        <taxon>Bdelloidea</taxon>
        <taxon>Adinetida</taxon>
        <taxon>Adinetidae</taxon>
        <taxon>Adineta</taxon>
    </lineage>
</organism>
<dbReference type="EMBL" id="CAJOAY010003616">
    <property type="protein sequence ID" value="CAF4031043.1"/>
    <property type="molecule type" value="Genomic_DNA"/>
</dbReference>
<evidence type="ECO:0000313" key="3">
    <source>
        <dbReference type="Proteomes" id="UP000663881"/>
    </source>
</evidence>
<dbReference type="PANTHER" id="PTHR15032">
    <property type="entry name" value="N-ACYL-PHOSPHATIDYLETHANOLAMINE-HYDROLYZING PHOSPHOLIPASE D"/>
    <property type="match status" value="1"/>
</dbReference>
<proteinExistence type="predicted"/>
<dbReference type="InterPro" id="IPR001279">
    <property type="entry name" value="Metallo-B-lactamas"/>
</dbReference>
<accession>A0A819QUJ9</accession>
<dbReference type="GO" id="GO:0070292">
    <property type="term" value="P:N-acylphosphatidylethanolamine metabolic process"/>
    <property type="evidence" value="ECO:0007669"/>
    <property type="project" value="TreeGrafter"/>
</dbReference>
<dbReference type="Proteomes" id="UP000663881">
    <property type="component" value="Unassembled WGS sequence"/>
</dbReference>
<comment type="caution">
    <text evidence="2">The sequence shown here is derived from an EMBL/GenBank/DDBJ whole genome shotgun (WGS) entry which is preliminary data.</text>
</comment>